<evidence type="ECO:0000256" key="1">
    <source>
        <dbReference type="SAM" id="MobiDB-lite"/>
    </source>
</evidence>
<accession>A0A6A6RBL9</accession>
<dbReference type="AlphaFoldDB" id="A0A6A6RBL9"/>
<feature type="compositionally biased region" description="Pro residues" evidence="1">
    <location>
        <begin position="70"/>
        <end position="95"/>
    </location>
</feature>
<name>A0A6A6RBL9_9PEZI</name>
<reference evidence="2" key="1">
    <citation type="journal article" date="2020" name="Stud. Mycol.">
        <title>101 Dothideomycetes genomes: a test case for predicting lifestyles and emergence of pathogens.</title>
        <authorList>
            <person name="Haridas S."/>
            <person name="Albert R."/>
            <person name="Binder M."/>
            <person name="Bloem J."/>
            <person name="Labutti K."/>
            <person name="Salamov A."/>
            <person name="Andreopoulos B."/>
            <person name="Baker S."/>
            <person name="Barry K."/>
            <person name="Bills G."/>
            <person name="Bluhm B."/>
            <person name="Cannon C."/>
            <person name="Castanera R."/>
            <person name="Culley D."/>
            <person name="Daum C."/>
            <person name="Ezra D."/>
            <person name="Gonzalez J."/>
            <person name="Henrissat B."/>
            <person name="Kuo A."/>
            <person name="Liang C."/>
            <person name="Lipzen A."/>
            <person name="Lutzoni F."/>
            <person name="Magnuson J."/>
            <person name="Mondo S."/>
            <person name="Nolan M."/>
            <person name="Ohm R."/>
            <person name="Pangilinan J."/>
            <person name="Park H.-J."/>
            <person name="Ramirez L."/>
            <person name="Alfaro M."/>
            <person name="Sun H."/>
            <person name="Tritt A."/>
            <person name="Yoshinaga Y."/>
            <person name="Zwiers L.-H."/>
            <person name="Turgeon B."/>
            <person name="Goodwin S."/>
            <person name="Spatafora J."/>
            <person name="Crous P."/>
            <person name="Grigoriev I."/>
        </authorList>
    </citation>
    <scope>NUCLEOTIDE SEQUENCE</scope>
    <source>
        <strain evidence="2">CBS 269.34</strain>
    </source>
</reference>
<dbReference type="Proteomes" id="UP000799750">
    <property type="component" value="Unassembled WGS sequence"/>
</dbReference>
<evidence type="ECO:0000313" key="3">
    <source>
        <dbReference type="Proteomes" id="UP000799750"/>
    </source>
</evidence>
<sequence>MVLPDQTCGLILTAINRAAPGAAETNLKTASAPAPVSSLAVQLLEHQKPYILNITHARARILARVAVPSPVPPATSPTSPPPAPTPATVSPPPPHIKSSSSTTMPSLRRMVEETKWKAEMWWARHTRHISDLMEKRKEKKAAAAAARRPVRREDISGPVRSVNSLGWD</sequence>
<dbReference type="OrthoDB" id="10644649at2759"/>
<evidence type="ECO:0000313" key="2">
    <source>
        <dbReference type="EMBL" id="KAF2502119.1"/>
    </source>
</evidence>
<organism evidence="2 3">
    <name type="scientific">Lophium mytilinum</name>
    <dbReference type="NCBI Taxonomy" id="390894"/>
    <lineage>
        <taxon>Eukaryota</taxon>
        <taxon>Fungi</taxon>
        <taxon>Dikarya</taxon>
        <taxon>Ascomycota</taxon>
        <taxon>Pezizomycotina</taxon>
        <taxon>Dothideomycetes</taxon>
        <taxon>Pleosporomycetidae</taxon>
        <taxon>Mytilinidiales</taxon>
        <taxon>Mytilinidiaceae</taxon>
        <taxon>Lophium</taxon>
    </lineage>
</organism>
<gene>
    <name evidence="2" type="ORF">BU16DRAFT_554190</name>
</gene>
<dbReference type="EMBL" id="MU004181">
    <property type="protein sequence ID" value="KAF2502119.1"/>
    <property type="molecule type" value="Genomic_DNA"/>
</dbReference>
<proteinExistence type="predicted"/>
<protein>
    <submittedName>
        <fullName evidence="2">Uncharacterized protein</fullName>
    </submittedName>
</protein>
<keyword evidence="3" id="KW-1185">Reference proteome</keyword>
<feature type="region of interest" description="Disordered" evidence="1">
    <location>
        <begin position="133"/>
        <end position="168"/>
    </location>
</feature>
<feature type="region of interest" description="Disordered" evidence="1">
    <location>
        <begin position="70"/>
        <end position="107"/>
    </location>
</feature>